<dbReference type="Proteomes" id="UP000568664">
    <property type="component" value="Unassembled WGS sequence"/>
</dbReference>
<sequence>MDRIDTISELLLCSGSQYRIYDIGRKITKISKEDFNRLEQNQMPYPYPIQGHAIFAVAFWQVKAKTPYLWFIKLPLDERGLLNQGARNHFIAIIVEALGSDLTVDPSEKQQELLNSNPYHVQPAEYKLAAINSLVRKELKQSASIHFEHFQTYINGQMAWDDWKNIGIQGINDLACELSQPEIAQAVAANVKQFPEQVFFPLCQALENHELPLSIIDALLELEKNRNEHAITVHVIRAFSSTTEHPHVQQFIASLLNEPQTDDIYITIAGRCWQAISAQGLEQLLSGLAKQKDLALFSAIFKDLVAIPLLRPHVFALMRSDTRSDALAKAIGQLFN</sequence>
<evidence type="ECO:0000313" key="1">
    <source>
        <dbReference type="EMBL" id="NMP33271.1"/>
    </source>
</evidence>
<evidence type="ECO:0000313" key="2">
    <source>
        <dbReference type="Proteomes" id="UP000568664"/>
    </source>
</evidence>
<dbReference type="RefSeq" id="WP_169076590.1">
    <property type="nucleotide sequence ID" value="NZ_JABBXH010000007.1"/>
</dbReference>
<name>A0A7Y0LGJ7_9GAMM</name>
<dbReference type="AlphaFoldDB" id="A0A7Y0LGJ7"/>
<accession>A0A7Y0LGJ7</accession>
<dbReference type="EMBL" id="JABBXH010000007">
    <property type="protein sequence ID" value="NMP33271.1"/>
    <property type="molecule type" value="Genomic_DNA"/>
</dbReference>
<dbReference type="Pfam" id="PF12069">
    <property type="entry name" value="DUF3549"/>
    <property type="match status" value="1"/>
</dbReference>
<reference evidence="1 2" key="1">
    <citation type="submission" date="2020-04" db="EMBL/GenBank/DDBJ databases">
        <title>Thalassotalea sp. M1531, isolated from the surface of marine red alga.</title>
        <authorList>
            <person name="Pang L."/>
            <person name="Lu D.-C."/>
        </authorList>
    </citation>
    <scope>NUCLEOTIDE SEQUENCE [LARGE SCALE GENOMIC DNA]</scope>
    <source>
        <strain evidence="1 2">M1531</strain>
    </source>
</reference>
<keyword evidence="2" id="KW-1185">Reference proteome</keyword>
<gene>
    <name evidence="1" type="ORF">HII17_17090</name>
</gene>
<proteinExistence type="predicted"/>
<protein>
    <submittedName>
        <fullName evidence="1">DUF3549 family protein</fullName>
    </submittedName>
</protein>
<comment type="caution">
    <text evidence="1">The sequence shown here is derived from an EMBL/GenBank/DDBJ whole genome shotgun (WGS) entry which is preliminary data.</text>
</comment>
<organism evidence="1 2">
    <name type="scientific">Thalassotalea algicola</name>
    <dbReference type="NCBI Taxonomy" id="2716224"/>
    <lineage>
        <taxon>Bacteria</taxon>
        <taxon>Pseudomonadati</taxon>
        <taxon>Pseudomonadota</taxon>
        <taxon>Gammaproteobacteria</taxon>
        <taxon>Alteromonadales</taxon>
        <taxon>Colwelliaceae</taxon>
        <taxon>Thalassotalea</taxon>
    </lineage>
</organism>
<dbReference type="InterPro" id="IPR021936">
    <property type="entry name" value="DUF3549"/>
</dbReference>